<dbReference type="EMBL" id="FOAB01000001">
    <property type="protein sequence ID" value="SEK39665.1"/>
    <property type="molecule type" value="Genomic_DNA"/>
</dbReference>
<feature type="signal peptide" evidence="1">
    <location>
        <begin position="1"/>
        <end position="35"/>
    </location>
</feature>
<dbReference type="Proteomes" id="UP000198521">
    <property type="component" value="Unassembled WGS sequence"/>
</dbReference>
<gene>
    <name evidence="2" type="ORF">SAMN04487910_0428</name>
</gene>
<evidence type="ECO:0000256" key="1">
    <source>
        <dbReference type="SAM" id="SignalP"/>
    </source>
</evidence>
<evidence type="ECO:0000313" key="3">
    <source>
        <dbReference type="Proteomes" id="UP000198521"/>
    </source>
</evidence>
<keyword evidence="3" id="KW-1185">Reference proteome</keyword>
<dbReference type="STRING" id="1038014.SAMN04487910_0428"/>
<protein>
    <recommendedName>
        <fullName evidence="4">Outer membrane protein beta-barrel domain-containing protein</fullName>
    </recommendedName>
</protein>
<evidence type="ECO:0008006" key="4">
    <source>
        <dbReference type="Google" id="ProtNLM"/>
    </source>
</evidence>
<proteinExistence type="predicted"/>
<keyword evidence="1" id="KW-0732">Signal</keyword>
<organism evidence="2 3">
    <name type="scientific">Aquimarina amphilecti</name>
    <dbReference type="NCBI Taxonomy" id="1038014"/>
    <lineage>
        <taxon>Bacteria</taxon>
        <taxon>Pseudomonadati</taxon>
        <taxon>Bacteroidota</taxon>
        <taxon>Flavobacteriia</taxon>
        <taxon>Flavobacteriales</taxon>
        <taxon>Flavobacteriaceae</taxon>
        <taxon>Aquimarina</taxon>
    </lineage>
</organism>
<name>A0A1H7GUW8_AQUAM</name>
<evidence type="ECO:0000313" key="2">
    <source>
        <dbReference type="EMBL" id="SEK39665.1"/>
    </source>
</evidence>
<accession>A0A1H7GUW8</accession>
<sequence length="193" mass="20901">MHSGDTFVFNFKQTIIMKKLILTAIAVCSLTFANAQDGEQTSKGKWLIEANTNFGAAHTANTGIQFTSFSDDAGSIFNIGIEGGYFIIDNLALKAGLGYGSIKVNSDADAVDRFSYKIGAKYYVIGTIPVQIDYSGISSDADEDPSYFGIQGGYAFFIGDNVSIEPGVRYNLSLNDDFYTDAFQLNIGFAIHL</sequence>
<dbReference type="AlphaFoldDB" id="A0A1H7GUW8"/>
<dbReference type="InterPro" id="IPR011250">
    <property type="entry name" value="OMP/PagP_B-barrel"/>
</dbReference>
<feature type="chain" id="PRO_5011651305" description="Outer membrane protein beta-barrel domain-containing protein" evidence="1">
    <location>
        <begin position="36"/>
        <end position="193"/>
    </location>
</feature>
<reference evidence="2 3" key="1">
    <citation type="submission" date="2016-10" db="EMBL/GenBank/DDBJ databases">
        <authorList>
            <person name="de Groot N.N."/>
        </authorList>
    </citation>
    <scope>NUCLEOTIDE SEQUENCE [LARGE SCALE GENOMIC DNA]</scope>
    <source>
        <strain evidence="2 3">DSM 25232</strain>
    </source>
</reference>
<dbReference type="SUPFAM" id="SSF56925">
    <property type="entry name" value="OMPA-like"/>
    <property type="match status" value="1"/>
</dbReference>